<dbReference type="Pfam" id="PF07690">
    <property type="entry name" value="MFS_1"/>
    <property type="match status" value="1"/>
</dbReference>
<keyword evidence="4 6" id="KW-0472">Membrane</keyword>
<dbReference type="Gene3D" id="1.20.1250.20">
    <property type="entry name" value="MFS general substrate transporter like domains"/>
    <property type="match status" value="1"/>
</dbReference>
<feature type="transmembrane region" description="Helical" evidence="6">
    <location>
        <begin position="349"/>
        <end position="373"/>
    </location>
</feature>
<dbReference type="CDD" id="cd17323">
    <property type="entry name" value="MFS_Tpo1_MDR_like"/>
    <property type="match status" value="1"/>
</dbReference>
<feature type="domain" description="Major facilitator superfamily (MFS) profile" evidence="7">
    <location>
        <begin position="121"/>
        <end position="546"/>
    </location>
</feature>
<feature type="transmembrane region" description="Helical" evidence="6">
    <location>
        <begin position="243"/>
        <end position="266"/>
    </location>
</feature>
<evidence type="ECO:0000256" key="5">
    <source>
        <dbReference type="SAM" id="MobiDB-lite"/>
    </source>
</evidence>
<dbReference type="InterPro" id="IPR005829">
    <property type="entry name" value="Sugar_transporter_CS"/>
</dbReference>
<proteinExistence type="predicted"/>
<evidence type="ECO:0000256" key="2">
    <source>
        <dbReference type="ARBA" id="ARBA00022692"/>
    </source>
</evidence>
<dbReference type="OrthoDB" id="3365399at2759"/>
<feature type="transmembrane region" description="Helical" evidence="6">
    <location>
        <begin position="427"/>
        <end position="448"/>
    </location>
</feature>
<reference evidence="8 9" key="1">
    <citation type="journal article" date="2016" name="Sci. Rep.">
        <title>Peltaster fructicola genome reveals evolution from an invasive phytopathogen to an ectophytic parasite.</title>
        <authorList>
            <person name="Xu C."/>
            <person name="Chen H."/>
            <person name="Gleason M.L."/>
            <person name="Xu J.R."/>
            <person name="Liu H."/>
            <person name="Zhang R."/>
            <person name="Sun G."/>
        </authorList>
    </citation>
    <scope>NUCLEOTIDE SEQUENCE [LARGE SCALE GENOMIC DNA]</scope>
    <source>
        <strain evidence="8 9">LNHT1506</strain>
    </source>
</reference>
<sequence>MGQGEMVINAEKADKRHSVMSLEHPVSPTSSSGDSIAESVESNHYNHDYPETVLTPHISHTSSAHAIGGHAPITLYRSKSHRSARSVATTATSTDPAFEVDFTESDPGDPQQWTLLRKCTIVAVMSYATTVVVLYSTSYTSAIPGMAAEFGIDELSGVLGMTTYLIGIACGSLVLAPLSEMYGRRPIYIGALALFILFVLPCALAQNMATILVMRFFGAFCAAAMISNSPGTVNDIVDEEHRALAYSVWSIGPLNGPVIGPVVGGFVYEYLGWRWTNWVVIIGSGAALVLVALIPETYAPVLLRKRAAKLRKEEDTDRYWSRYDEKTPFVELLKINLSRPFVMTVKEPILIFWDIYIALVYGILYLSFVAYPIVFSGLRGWDSGITGLAFSGIGIGSLIVIAIEPLIRKAINMHTRDPETGRPPPEAGVSVVCVAAVLLPVGELWFAWTCTPNVHWIVPILAGIPFGMGNAGVFIYASNYLVHSYGIYAASALAGNAVLRSVMGAVLPLAGTVMYNNLGANWAGTILGLLESVCIPIPFIFYKYGYRIRQKSTLIRQMDADRRRLESKRAKAEAKAVKRAEGEAMAGFAMGTAAAMDEEVDLEKAAMSHHHVHQRHAKDPNVSYARRSSMETVDLTSKTKRRGSMGSVVVP</sequence>
<dbReference type="PANTHER" id="PTHR23502">
    <property type="entry name" value="MAJOR FACILITATOR SUPERFAMILY"/>
    <property type="match status" value="1"/>
</dbReference>
<dbReference type="AlphaFoldDB" id="A0A6H0XZA8"/>
<feature type="region of interest" description="Disordered" evidence="5">
    <location>
        <begin position="610"/>
        <end position="651"/>
    </location>
</feature>
<dbReference type="EMBL" id="CP051142">
    <property type="protein sequence ID" value="QIX00005.1"/>
    <property type="molecule type" value="Genomic_DNA"/>
</dbReference>
<comment type="subcellular location">
    <subcellularLocation>
        <location evidence="1">Membrane</location>
        <topology evidence="1">Multi-pass membrane protein</topology>
    </subcellularLocation>
</comment>
<feature type="transmembrane region" description="Helical" evidence="6">
    <location>
        <begin position="212"/>
        <end position="231"/>
    </location>
</feature>
<accession>A0A6H0XZA8</accession>
<evidence type="ECO:0000256" key="1">
    <source>
        <dbReference type="ARBA" id="ARBA00004141"/>
    </source>
</evidence>
<keyword evidence="3 6" id="KW-1133">Transmembrane helix</keyword>
<dbReference type="PROSITE" id="PS50850">
    <property type="entry name" value="MFS"/>
    <property type="match status" value="1"/>
</dbReference>
<dbReference type="GO" id="GO:0005886">
    <property type="term" value="C:plasma membrane"/>
    <property type="evidence" value="ECO:0007669"/>
    <property type="project" value="TreeGrafter"/>
</dbReference>
<feature type="transmembrane region" description="Helical" evidence="6">
    <location>
        <begin position="522"/>
        <end position="542"/>
    </location>
</feature>
<dbReference type="InterPro" id="IPR020846">
    <property type="entry name" value="MFS_dom"/>
</dbReference>
<dbReference type="Proteomes" id="UP000503462">
    <property type="component" value="Chromosome 4"/>
</dbReference>
<dbReference type="InterPro" id="IPR011701">
    <property type="entry name" value="MFS"/>
</dbReference>
<dbReference type="GO" id="GO:0022857">
    <property type="term" value="F:transmembrane transporter activity"/>
    <property type="evidence" value="ECO:0007669"/>
    <property type="project" value="InterPro"/>
</dbReference>
<evidence type="ECO:0000256" key="4">
    <source>
        <dbReference type="ARBA" id="ARBA00023136"/>
    </source>
</evidence>
<organism evidence="8 9">
    <name type="scientific">Peltaster fructicola</name>
    <dbReference type="NCBI Taxonomy" id="286661"/>
    <lineage>
        <taxon>Eukaryota</taxon>
        <taxon>Fungi</taxon>
        <taxon>Dikarya</taxon>
        <taxon>Ascomycota</taxon>
        <taxon>Pezizomycotina</taxon>
        <taxon>Dothideomycetes</taxon>
        <taxon>Dothideomycetes incertae sedis</taxon>
        <taxon>Peltaster</taxon>
    </lineage>
</organism>
<feature type="transmembrane region" description="Helical" evidence="6">
    <location>
        <begin position="488"/>
        <end position="510"/>
    </location>
</feature>
<feature type="transmembrane region" description="Helical" evidence="6">
    <location>
        <begin position="385"/>
        <end position="407"/>
    </location>
</feature>
<dbReference type="PANTHER" id="PTHR23502:SF12">
    <property type="entry name" value="MULTIDRUG TRANSPORTER, PUTATIVE (AFU_ORTHOLOGUE AFUA_1G06440)-RELATED"/>
    <property type="match status" value="1"/>
</dbReference>
<dbReference type="InterPro" id="IPR036259">
    <property type="entry name" value="MFS_trans_sf"/>
</dbReference>
<feature type="transmembrane region" description="Helical" evidence="6">
    <location>
        <begin position="155"/>
        <end position="175"/>
    </location>
</feature>
<evidence type="ECO:0000259" key="7">
    <source>
        <dbReference type="PROSITE" id="PS50850"/>
    </source>
</evidence>
<evidence type="ECO:0000256" key="3">
    <source>
        <dbReference type="ARBA" id="ARBA00022989"/>
    </source>
</evidence>
<dbReference type="SUPFAM" id="SSF103473">
    <property type="entry name" value="MFS general substrate transporter"/>
    <property type="match status" value="1"/>
</dbReference>
<feature type="transmembrane region" description="Helical" evidence="6">
    <location>
        <begin position="115"/>
        <end position="135"/>
    </location>
</feature>
<dbReference type="PROSITE" id="PS00216">
    <property type="entry name" value="SUGAR_TRANSPORT_1"/>
    <property type="match status" value="1"/>
</dbReference>
<gene>
    <name evidence="8" type="ORF">AMS68_005522</name>
</gene>
<dbReference type="GO" id="GO:0140115">
    <property type="term" value="P:export across plasma membrane"/>
    <property type="evidence" value="ECO:0007669"/>
    <property type="project" value="UniProtKB-ARBA"/>
</dbReference>
<evidence type="ECO:0000313" key="9">
    <source>
        <dbReference type="Proteomes" id="UP000503462"/>
    </source>
</evidence>
<name>A0A6H0XZA8_9PEZI</name>
<dbReference type="FunFam" id="1.20.1250.20:FF:000011">
    <property type="entry name" value="MFS multidrug transporter, putative"/>
    <property type="match status" value="1"/>
</dbReference>
<evidence type="ECO:0000256" key="6">
    <source>
        <dbReference type="SAM" id="Phobius"/>
    </source>
</evidence>
<feature type="region of interest" description="Disordered" evidence="5">
    <location>
        <begin position="1"/>
        <end position="36"/>
    </location>
</feature>
<protein>
    <recommendedName>
        <fullName evidence="7">Major facilitator superfamily (MFS) profile domain-containing protein</fullName>
    </recommendedName>
</protein>
<feature type="transmembrane region" description="Helical" evidence="6">
    <location>
        <begin position="454"/>
        <end position="476"/>
    </location>
</feature>
<feature type="transmembrane region" description="Helical" evidence="6">
    <location>
        <begin position="187"/>
        <end position="206"/>
    </location>
</feature>
<feature type="transmembrane region" description="Helical" evidence="6">
    <location>
        <begin position="278"/>
        <end position="303"/>
    </location>
</feature>
<dbReference type="GO" id="GO:0042908">
    <property type="term" value="P:xenobiotic transport"/>
    <property type="evidence" value="ECO:0007669"/>
    <property type="project" value="UniProtKB-ARBA"/>
</dbReference>
<evidence type="ECO:0000313" key="8">
    <source>
        <dbReference type="EMBL" id="QIX00005.1"/>
    </source>
</evidence>
<keyword evidence="2 6" id="KW-0812">Transmembrane</keyword>
<keyword evidence="9" id="KW-1185">Reference proteome</keyword>